<dbReference type="InterPro" id="IPR036457">
    <property type="entry name" value="PPM-type-like_dom_sf"/>
</dbReference>
<keyword evidence="1" id="KW-0378">Hydrolase</keyword>
<sequence length="391" mass="43875">MNDLCTDIGYISLAKYNEQLCGDHVDIIHKDDGTTVVVLADGLGSGVKACILSTLTSKIISSMINNGMSIEECNATIAATLPVCSERQLAYSTFTVFHSLLQSEEVEIIQFDNPFVILFREGEFLEFPKTKMEIQEKTIYCSRIPVQEGDIFILMSDGAVHAGVGNILNFGWKREDIIRYMKPLSVVGYTAKTLTRILIDECSRLYEEKPRDDTTVCTIRIRKREPMNLLIGPPSNKDDDAKMMSLFFSKAGKHIICGGTTAKIASDYLKKPIIPSFNYFDPAIPPTGKIEGVDLVTEGVITINRVLQYARNYLTENDYFADWNFKKDAASLISCMLFEEATDINFFVGKAVNPAHQNPDLPITFSIKMQLIDELVKCLEQMGKRIKVSYF</sequence>
<dbReference type="RefSeq" id="WP_062278228.1">
    <property type="nucleotide sequence ID" value="NZ_DF968180.1"/>
</dbReference>
<proteinExistence type="predicted"/>
<evidence type="ECO:0000259" key="2">
    <source>
        <dbReference type="SMART" id="SM00331"/>
    </source>
</evidence>
<dbReference type="SMART" id="SM00331">
    <property type="entry name" value="PP2C_SIG"/>
    <property type="match status" value="1"/>
</dbReference>
<dbReference type="STRING" id="1678840.ATC1_12158"/>
<evidence type="ECO:0000313" key="4">
    <source>
        <dbReference type="Proteomes" id="UP000053370"/>
    </source>
</evidence>
<dbReference type="Pfam" id="PF07228">
    <property type="entry name" value="SpoIIE"/>
    <property type="match status" value="1"/>
</dbReference>
<dbReference type="SUPFAM" id="SSF81606">
    <property type="entry name" value="PP2C-like"/>
    <property type="match status" value="1"/>
</dbReference>
<organism evidence="3">
    <name type="scientific">Flexilinea flocculi</name>
    <dbReference type="NCBI Taxonomy" id="1678840"/>
    <lineage>
        <taxon>Bacteria</taxon>
        <taxon>Bacillati</taxon>
        <taxon>Chloroflexota</taxon>
        <taxon>Anaerolineae</taxon>
        <taxon>Anaerolineales</taxon>
        <taxon>Anaerolineaceae</taxon>
        <taxon>Flexilinea</taxon>
    </lineage>
</organism>
<evidence type="ECO:0000256" key="1">
    <source>
        <dbReference type="ARBA" id="ARBA00022801"/>
    </source>
</evidence>
<dbReference type="PANTHER" id="PTHR43156:SF2">
    <property type="entry name" value="STAGE II SPORULATION PROTEIN E"/>
    <property type="match status" value="1"/>
</dbReference>
<dbReference type="Gene3D" id="3.60.40.10">
    <property type="entry name" value="PPM-type phosphatase domain"/>
    <property type="match status" value="1"/>
</dbReference>
<dbReference type="InterPro" id="IPR001932">
    <property type="entry name" value="PPM-type_phosphatase-like_dom"/>
</dbReference>
<dbReference type="OrthoDB" id="1090916at2"/>
<dbReference type="GO" id="GO:0016791">
    <property type="term" value="F:phosphatase activity"/>
    <property type="evidence" value="ECO:0007669"/>
    <property type="project" value="TreeGrafter"/>
</dbReference>
<name>A0A0K8PAF7_9CHLR</name>
<feature type="domain" description="PPM-type phosphatase" evidence="2">
    <location>
        <begin position="5"/>
        <end position="221"/>
    </location>
</feature>
<dbReference type="Proteomes" id="UP000053370">
    <property type="component" value="Unassembled WGS sequence"/>
</dbReference>
<dbReference type="InterPro" id="IPR052016">
    <property type="entry name" value="Bact_Sigma-Reg"/>
</dbReference>
<accession>A0A0K8PAF7</accession>
<dbReference type="PATRIC" id="fig|1678840.3.peg.692"/>
<reference evidence="3" key="1">
    <citation type="journal article" date="2015" name="Genome Announc.">
        <title>Draft Genome Sequence of Anaerolineae Strain TC1, a Novel Isolate from a Methanogenic Wastewater Treatment System.</title>
        <authorList>
            <person name="Matsuura N."/>
            <person name="Tourlousse D.M."/>
            <person name="Sun L."/>
            <person name="Toyonaga M."/>
            <person name="Kuroda K."/>
            <person name="Ohashi A."/>
            <person name="Cruz R."/>
            <person name="Yamaguchi T."/>
            <person name="Sekiguchi Y."/>
        </authorList>
    </citation>
    <scope>NUCLEOTIDE SEQUENCE [LARGE SCALE GENOMIC DNA]</scope>
    <source>
        <strain evidence="3">TC1</strain>
    </source>
</reference>
<dbReference type="EMBL" id="DF968180">
    <property type="protein sequence ID" value="GAP39626.1"/>
    <property type="molecule type" value="Genomic_DNA"/>
</dbReference>
<dbReference type="AlphaFoldDB" id="A0A0K8PAF7"/>
<gene>
    <name evidence="3" type="ORF">ATC1_12158</name>
</gene>
<protein>
    <submittedName>
        <fullName evidence="3">Stage II sporulation protein E</fullName>
    </submittedName>
</protein>
<dbReference type="PANTHER" id="PTHR43156">
    <property type="entry name" value="STAGE II SPORULATION PROTEIN E-RELATED"/>
    <property type="match status" value="1"/>
</dbReference>
<keyword evidence="4" id="KW-1185">Reference proteome</keyword>
<evidence type="ECO:0000313" key="3">
    <source>
        <dbReference type="EMBL" id="GAP39626.1"/>
    </source>
</evidence>